<accession>A0A811K0P1</accession>
<organism evidence="6 7">
    <name type="scientific">Bursaphelenchus okinawaensis</name>
    <dbReference type="NCBI Taxonomy" id="465554"/>
    <lineage>
        <taxon>Eukaryota</taxon>
        <taxon>Metazoa</taxon>
        <taxon>Ecdysozoa</taxon>
        <taxon>Nematoda</taxon>
        <taxon>Chromadorea</taxon>
        <taxon>Rhabditida</taxon>
        <taxon>Tylenchina</taxon>
        <taxon>Tylenchomorpha</taxon>
        <taxon>Aphelenchoidea</taxon>
        <taxon>Aphelenchoididae</taxon>
        <taxon>Bursaphelenchus</taxon>
    </lineage>
</organism>
<dbReference type="PROSITE" id="PS00478">
    <property type="entry name" value="LIM_DOMAIN_1"/>
    <property type="match status" value="1"/>
</dbReference>
<dbReference type="Gene3D" id="2.10.110.10">
    <property type="entry name" value="Cysteine Rich Protein"/>
    <property type="match status" value="1"/>
</dbReference>
<protein>
    <recommendedName>
        <fullName evidence="5">LIM zinc-binding domain-containing protein</fullName>
    </recommendedName>
</protein>
<reference evidence="6" key="1">
    <citation type="submission" date="2020-09" db="EMBL/GenBank/DDBJ databases">
        <authorList>
            <person name="Kikuchi T."/>
        </authorList>
    </citation>
    <scope>NUCLEOTIDE SEQUENCE</scope>
    <source>
        <strain evidence="6">SH1</strain>
    </source>
</reference>
<dbReference type="SUPFAM" id="SSF57716">
    <property type="entry name" value="Glucocorticoid receptor-like (DNA-binding domain)"/>
    <property type="match status" value="1"/>
</dbReference>
<proteinExistence type="predicted"/>
<feature type="domain" description="LIM zinc-binding" evidence="5">
    <location>
        <begin position="16"/>
        <end position="75"/>
    </location>
</feature>
<sequence length="105" mass="11768">MDFVICLNCQSDVRGPICNGCKEPVFETFIEAKGKAYHFECLLCSRCCQPFPGGEFYEMNGALYDGNCYWAARLVLELDMEANCNRNPAINCISSPSTTLPHRQS</sequence>
<comment type="caution">
    <text evidence="6">The sequence shown here is derived from an EMBL/GenBank/DDBJ whole genome shotgun (WGS) entry which is preliminary data.</text>
</comment>
<evidence type="ECO:0000256" key="4">
    <source>
        <dbReference type="PROSITE-ProRule" id="PRU00125"/>
    </source>
</evidence>
<dbReference type="Pfam" id="PF00412">
    <property type="entry name" value="LIM"/>
    <property type="match status" value="1"/>
</dbReference>
<keyword evidence="1 4" id="KW-0479">Metal-binding</keyword>
<evidence type="ECO:0000313" key="7">
    <source>
        <dbReference type="Proteomes" id="UP000614601"/>
    </source>
</evidence>
<dbReference type="OrthoDB" id="1112565at2759"/>
<keyword evidence="3 4" id="KW-0440">LIM domain</keyword>
<dbReference type="Proteomes" id="UP000783686">
    <property type="component" value="Unassembled WGS sequence"/>
</dbReference>
<dbReference type="EMBL" id="CAJFDH010000002">
    <property type="protein sequence ID" value="CAD5209006.1"/>
    <property type="molecule type" value="Genomic_DNA"/>
</dbReference>
<evidence type="ECO:0000313" key="6">
    <source>
        <dbReference type="EMBL" id="CAD5209006.1"/>
    </source>
</evidence>
<evidence type="ECO:0000256" key="3">
    <source>
        <dbReference type="ARBA" id="ARBA00023038"/>
    </source>
</evidence>
<evidence type="ECO:0000256" key="2">
    <source>
        <dbReference type="ARBA" id="ARBA00022833"/>
    </source>
</evidence>
<dbReference type="PROSITE" id="PS50023">
    <property type="entry name" value="LIM_DOMAIN_2"/>
    <property type="match status" value="1"/>
</dbReference>
<dbReference type="AlphaFoldDB" id="A0A811K0P1"/>
<dbReference type="SMART" id="SM00132">
    <property type="entry name" value="LIM"/>
    <property type="match status" value="1"/>
</dbReference>
<name>A0A811K0P1_9BILA</name>
<evidence type="ECO:0000256" key="1">
    <source>
        <dbReference type="ARBA" id="ARBA00022723"/>
    </source>
</evidence>
<evidence type="ECO:0000259" key="5">
    <source>
        <dbReference type="PROSITE" id="PS50023"/>
    </source>
</evidence>
<dbReference type="EMBL" id="CAJFCW020000002">
    <property type="protein sequence ID" value="CAG9088244.1"/>
    <property type="molecule type" value="Genomic_DNA"/>
</dbReference>
<gene>
    <name evidence="6" type="ORF">BOKJ2_LOCUS2464</name>
</gene>
<dbReference type="InterPro" id="IPR001781">
    <property type="entry name" value="Znf_LIM"/>
</dbReference>
<dbReference type="GO" id="GO:0046872">
    <property type="term" value="F:metal ion binding"/>
    <property type="evidence" value="ECO:0007669"/>
    <property type="project" value="UniProtKB-KW"/>
</dbReference>
<dbReference type="Proteomes" id="UP000614601">
    <property type="component" value="Unassembled WGS sequence"/>
</dbReference>
<keyword evidence="7" id="KW-1185">Reference proteome</keyword>
<keyword evidence="2 4" id="KW-0862">Zinc</keyword>